<dbReference type="GO" id="GO:0031991">
    <property type="term" value="P:regulation of actomyosin contractile ring contraction"/>
    <property type="evidence" value="ECO:0007669"/>
    <property type="project" value="TreeGrafter"/>
</dbReference>
<feature type="region of interest" description="Disordered" evidence="1">
    <location>
        <begin position="365"/>
        <end position="419"/>
    </location>
</feature>
<feature type="compositionally biased region" description="Polar residues" evidence="1">
    <location>
        <begin position="666"/>
        <end position="683"/>
    </location>
</feature>
<evidence type="ECO:0000259" key="2">
    <source>
        <dbReference type="PROSITE" id="PS50010"/>
    </source>
</evidence>
<feature type="region of interest" description="Disordered" evidence="1">
    <location>
        <begin position="1472"/>
        <end position="1591"/>
    </location>
</feature>
<dbReference type="InterPro" id="IPR027267">
    <property type="entry name" value="AH/BAR_dom_sf"/>
</dbReference>
<feature type="compositionally biased region" description="Polar residues" evidence="1">
    <location>
        <begin position="1575"/>
        <end position="1591"/>
    </location>
</feature>
<feature type="compositionally biased region" description="Polar residues" evidence="1">
    <location>
        <begin position="181"/>
        <end position="204"/>
    </location>
</feature>
<feature type="region of interest" description="Disordered" evidence="1">
    <location>
        <begin position="1"/>
        <end position="40"/>
    </location>
</feature>
<dbReference type="Proteomes" id="UP000094043">
    <property type="component" value="Chromosome 1"/>
</dbReference>
<feature type="compositionally biased region" description="Basic residues" evidence="1">
    <location>
        <begin position="1497"/>
        <end position="1506"/>
    </location>
</feature>
<dbReference type="GO" id="GO:0005737">
    <property type="term" value="C:cytoplasm"/>
    <property type="evidence" value="ECO:0007669"/>
    <property type="project" value="TreeGrafter"/>
</dbReference>
<protein>
    <recommendedName>
        <fullName evidence="2">DH domain-containing protein</fullName>
    </recommendedName>
</protein>
<dbReference type="SUPFAM" id="SSF48065">
    <property type="entry name" value="DBL homology domain (DH-domain)"/>
    <property type="match status" value="1"/>
</dbReference>
<reference evidence="3" key="3">
    <citation type="submission" date="2024-01" db="EMBL/GenBank/DDBJ databases">
        <authorList>
            <person name="Coelho M.A."/>
            <person name="David-Palma M."/>
            <person name="Shea T."/>
            <person name="Sun S."/>
            <person name="Cuomo C.A."/>
            <person name="Heitman J."/>
        </authorList>
    </citation>
    <scope>NUCLEOTIDE SEQUENCE</scope>
    <source>
        <strain evidence="3">CBS 7841</strain>
    </source>
</reference>
<dbReference type="PANTHER" id="PTHR22834">
    <property type="entry name" value="NUCLEAR FUSION PROTEIN FUS2"/>
    <property type="match status" value="1"/>
</dbReference>
<feature type="compositionally biased region" description="Polar residues" evidence="1">
    <location>
        <begin position="1540"/>
        <end position="1562"/>
    </location>
</feature>
<feature type="region of interest" description="Disordered" evidence="1">
    <location>
        <begin position="109"/>
        <end position="212"/>
    </location>
</feature>
<evidence type="ECO:0000313" key="3">
    <source>
        <dbReference type="EMBL" id="WVN86058.1"/>
    </source>
</evidence>
<feature type="region of interest" description="Disordered" evidence="1">
    <location>
        <begin position="665"/>
        <end position="729"/>
    </location>
</feature>
<dbReference type="RefSeq" id="XP_066066758.1">
    <property type="nucleotide sequence ID" value="XM_066210661.1"/>
</dbReference>
<dbReference type="CDD" id="cd00160">
    <property type="entry name" value="RhoGEF"/>
    <property type="match status" value="1"/>
</dbReference>
<accession>A0AAJ8JPK6</accession>
<feature type="compositionally biased region" description="Polar residues" evidence="1">
    <location>
        <begin position="816"/>
        <end position="831"/>
    </location>
</feature>
<dbReference type="SMART" id="SM00325">
    <property type="entry name" value="RhoGEF"/>
    <property type="match status" value="1"/>
</dbReference>
<feature type="region of interest" description="Disordered" evidence="1">
    <location>
        <begin position="236"/>
        <end position="270"/>
    </location>
</feature>
<dbReference type="InterPro" id="IPR035899">
    <property type="entry name" value="DBL_dom_sf"/>
</dbReference>
<dbReference type="EMBL" id="CP143784">
    <property type="protein sequence ID" value="WVN86058.1"/>
    <property type="molecule type" value="Genomic_DNA"/>
</dbReference>
<feature type="domain" description="DH" evidence="2">
    <location>
        <begin position="752"/>
        <end position="1056"/>
    </location>
</feature>
<feature type="compositionally biased region" description="Low complexity" evidence="1">
    <location>
        <begin position="395"/>
        <end position="419"/>
    </location>
</feature>
<dbReference type="GO" id="GO:0005085">
    <property type="term" value="F:guanyl-nucleotide exchange factor activity"/>
    <property type="evidence" value="ECO:0007669"/>
    <property type="project" value="InterPro"/>
</dbReference>
<feature type="compositionally biased region" description="Polar residues" evidence="1">
    <location>
        <begin position="718"/>
        <end position="727"/>
    </location>
</feature>
<sequence>MPAASTSKPKHRVSSGLVADTVKRHEAGSGIASPSSECSVPRVASSSFGSIAAPPPSPRSFSCLSDGPSAIGLLGNEERAKSHSEQNHPLGLSSSPLLVRRASYTFSIRPPNSQTSVHNLPSEAPCPSSSPQNLSYDVPHDRPLSRGSLDGSRRIKSLLPTPMLKKRLPPPPLRPKSSKTDSSNGHSSQRSIQIVDSNRQPNNEETSEKSTLGVYYTPASPVVPLYSLQKREINVADSTESAAGERCRGSETEEREGISGINDYLDSGQSSRNSIANTMKSSDIDQHNLGRNTGPFLLSLAQPVLPSDLSRQLSNRPNLHSRASSTSSLNVSLYSLNSNVFVPKLTRKDPGLSVTTPLTSQRISLSSSLIEAPTPPIPQKNPLRNLNRDTPFVLSSVPSSASSSKASSQEENDSSDVSVDTSVVARQESLESITAAVGTPLTPRVRKRRIEQIVNGLEANEEAMVRLGANEIRPNSSLSNSDMSHSPAVSPLLPPSSPFSQSSTFINDQMQSPSVTSTSVYRNTLNTTFTAASAYSQDSLLSTATSYAPTVPTPRSASSLQLKSEEKKEKKGRNKRRPLSGVIAAHLPWGRHSNHEKRASVDSIPNGANLEYTASRHKRSNSVPRPVVGVISNSISGRMASPDVPSNTISAANSVGGSMSEGFATDQATTGHTPISSSTNHSHTGLVPIGKSSTKSSSLPILRCYPSGASPQGDLPSPRQSDTTSACGSVAASPFLSSSPALLASSPMSLSKRQYILREIASSERAYAKDLILVRDAFVYAKSISLHSFPSMPMSRFECGDREGLKAKIGHGKRSSIYTYQTEDSRNNGFNSTSSTTSPPPKPPSDGFSAYLDYSRYGSRSRSSSISISNPQTPAQIQHTFVKTEVKKSSMLPPTGKPLSSGDIKTIFLNLEQLASLAEELANKFENALGDVGQFEEIGKQQSDRVGEVFLEMLPKIRPLYIHYCARQSQASRRLSTLLLKPSFAFYINTVWSSISPYTHAWNLDSMLIKPVQRLTKYPLLFEDLLKLTDRSHPDYFCIRRAAEEITRLAGEIDERTRRKDIVENALSKTGVGMNVNVAGGATGGGKDKKEGKLLGLKRFKKEKEKHIAGLAHRKPSKLSESSLFRLASLSARLALFSDNIPKLGQDMLLWTAAAKESLTASNGLIKCWLRVIQLDSTDTLDTRLLKMRNIVDTLVIQAWEELSENVMTSILPSLSLLLSSLSNPTFILSKRSSLMSSYTKHHQLCSSHKTPPRIVTQGAIEFIALHEQLLEDLPAFLERCTRMLDFIVVSFSRAQGKFWGQVKIKLEGFVTTWIQSPLGKGLYPGLTVGVDNSGKDTCKSDARAEETRMESKEIIAKWFKIWKDYARVLDGLESIKPYTDNKSALKPPKLELQKVSDHHSKIQLFELMPSPTLRHSASSVIFPTSLFLPSSRPGSPAFAPETTRHRSSSLHSENIGSHSLAAILASPLFTEKDKEKDSNGSGSKFSLVKRSNSKPQKGKSSHSRKNSGLCPAPLPPSATSLTTPLSGPSTSAGLVSGVGSDSVNVQFSPSEPSTISFNLPQIPNEDEGWGGLGSSPSNSSMDPPRSETNSTRAFGRHKFEILAMQSSDASTAINKQKEGERNYINVTPFPYTSSKVDLSCSEVCLNSVSNSDIPSMSLASLRNDGIPSPQFGAHPSLHTRRLCQTAKNANDAVVVTEGKMPRGGGKVAEGWKNESLLYQCACVANFDPSRLGNKQYRGLWFLPMVCGDLIDVFYEVGRIGNLRSFPYPTLGIDNDGVLVGRSENGDIGLVICSFLEPLRD</sequence>
<feature type="region of interest" description="Disordered" evidence="1">
    <location>
        <begin position="1431"/>
        <end position="1454"/>
    </location>
</feature>
<feature type="compositionally biased region" description="Polar residues" evidence="1">
    <location>
        <begin position="109"/>
        <end position="119"/>
    </location>
</feature>
<organism evidence="3 4">
    <name type="scientific">Cryptococcus depauperatus CBS 7841</name>
    <dbReference type="NCBI Taxonomy" id="1295531"/>
    <lineage>
        <taxon>Eukaryota</taxon>
        <taxon>Fungi</taxon>
        <taxon>Dikarya</taxon>
        <taxon>Basidiomycota</taxon>
        <taxon>Agaricomycotina</taxon>
        <taxon>Tremellomycetes</taxon>
        <taxon>Tremellales</taxon>
        <taxon>Cryptococcaceae</taxon>
        <taxon>Cryptococcus</taxon>
    </lineage>
</organism>
<reference evidence="3" key="1">
    <citation type="submission" date="2016-06" db="EMBL/GenBank/DDBJ databases">
        <authorList>
            <person name="Cuomo C."/>
            <person name="Litvintseva A."/>
            <person name="Heitman J."/>
            <person name="Chen Y."/>
            <person name="Sun S."/>
            <person name="Springer D."/>
            <person name="Dromer F."/>
            <person name="Young S."/>
            <person name="Zeng Q."/>
            <person name="Chapman S."/>
            <person name="Gujja S."/>
            <person name="Saif S."/>
            <person name="Birren B."/>
        </authorList>
    </citation>
    <scope>NUCLEOTIDE SEQUENCE</scope>
    <source>
        <strain evidence="3">CBS 7841</strain>
    </source>
</reference>
<feature type="compositionally biased region" description="Low complexity" evidence="1">
    <location>
        <begin position="476"/>
        <end position="491"/>
    </location>
</feature>
<reference evidence="3" key="2">
    <citation type="journal article" date="2022" name="Elife">
        <title>Obligate sexual reproduction of a homothallic fungus closely related to the Cryptococcus pathogenic species complex.</title>
        <authorList>
            <person name="Passer A.R."/>
            <person name="Clancey S.A."/>
            <person name="Shea T."/>
            <person name="David-Palma M."/>
            <person name="Averette A.F."/>
            <person name="Boekhout T."/>
            <person name="Porcel B.M."/>
            <person name="Nowrousian M."/>
            <person name="Cuomo C.A."/>
            <person name="Sun S."/>
            <person name="Heitman J."/>
            <person name="Coelho M.A."/>
        </authorList>
    </citation>
    <scope>NUCLEOTIDE SEQUENCE</scope>
    <source>
        <strain evidence="3">CBS 7841</strain>
    </source>
</reference>
<evidence type="ECO:0000313" key="4">
    <source>
        <dbReference type="Proteomes" id="UP000094043"/>
    </source>
</evidence>
<dbReference type="Gene3D" id="1.20.1270.60">
    <property type="entry name" value="Arfaptin homology (AH) domain/BAR domain"/>
    <property type="match status" value="1"/>
</dbReference>
<dbReference type="PROSITE" id="PS50010">
    <property type="entry name" value="DH_2"/>
    <property type="match status" value="1"/>
</dbReference>
<feature type="region of interest" description="Disordered" evidence="1">
    <location>
        <begin position="816"/>
        <end position="850"/>
    </location>
</feature>
<feature type="compositionally biased region" description="Basic and acidic residues" evidence="1">
    <location>
        <begin position="243"/>
        <end position="257"/>
    </location>
</feature>
<feature type="region of interest" description="Disordered" evidence="1">
    <location>
        <begin position="476"/>
        <end position="502"/>
    </location>
</feature>
<dbReference type="PANTHER" id="PTHR22834:SF20">
    <property type="entry name" value="SH3 DOMAIN-CONTAINING PROTEIN"/>
    <property type="match status" value="1"/>
</dbReference>
<feature type="compositionally biased region" description="Polar residues" evidence="1">
    <location>
        <begin position="546"/>
        <end position="562"/>
    </location>
</feature>
<dbReference type="InterPro" id="IPR051492">
    <property type="entry name" value="Dynamin-Rho_GEF"/>
</dbReference>
<proteinExistence type="predicted"/>
<gene>
    <name evidence="3" type="ORF">L203_101216</name>
</gene>
<feature type="region of interest" description="Disordered" evidence="1">
    <location>
        <begin position="546"/>
        <end position="578"/>
    </location>
</feature>
<feature type="compositionally biased region" description="Polar residues" evidence="1">
    <location>
        <begin position="1480"/>
        <end position="1496"/>
    </location>
</feature>
<dbReference type="SUPFAM" id="SSF103657">
    <property type="entry name" value="BAR/IMD domain-like"/>
    <property type="match status" value="1"/>
</dbReference>
<feature type="compositionally biased region" description="Low complexity" evidence="1">
    <location>
        <begin position="1518"/>
        <end position="1534"/>
    </location>
</feature>
<keyword evidence="4" id="KW-1185">Reference proteome</keyword>
<dbReference type="Gene3D" id="1.20.900.10">
    <property type="entry name" value="Dbl homology (DH) domain"/>
    <property type="match status" value="1"/>
</dbReference>
<dbReference type="InterPro" id="IPR000219">
    <property type="entry name" value="DH_dom"/>
</dbReference>
<dbReference type="GeneID" id="91085430"/>
<dbReference type="KEGG" id="cdep:91085430"/>
<name>A0AAJ8JPK6_9TREE</name>
<dbReference type="GO" id="GO:0032955">
    <property type="term" value="P:regulation of division septum assembly"/>
    <property type="evidence" value="ECO:0007669"/>
    <property type="project" value="TreeGrafter"/>
</dbReference>
<evidence type="ECO:0000256" key="1">
    <source>
        <dbReference type="SAM" id="MobiDB-lite"/>
    </source>
</evidence>
<dbReference type="Pfam" id="PF00621">
    <property type="entry name" value="RhoGEF"/>
    <property type="match status" value="1"/>
</dbReference>